<keyword evidence="2" id="KW-0813">Transport</keyword>
<name>A0A139AG73_GONPJ</name>
<feature type="domain" description="Major facilitator superfamily (MFS) profile" evidence="6">
    <location>
        <begin position="1"/>
        <end position="83"/>
    </location>
</feature>
<evidence type="ECO:0000313" key="8">
    <source>
        <dbReference type="Proteomes" id="UP000070544"/>
    </source>
</evidence>
<dbReference type="GO" id="GO:0016020">
    <property type="term" value="C:membrane"/>
    <property type="evidence" value="ECO:0007669"/>
    <property type="project" value="UniProtKB-SubCell"/>
</dbReference>
<evidence type="ECO:0000256" key="2">
    <source>
        <dbReference type="ARBA" id="ARBA00022448"/>
    </source>
</evidence>
<accession>A0A139AG73</accession>
<dbReference type="InterPro" id="IPR020846">
    <property type="entry name" value="MFS_dom"/>
</dbReference>
<evidence type="ECO:0000256" key="4">
    <source>
        <dbReference type="ARBA" id="ARBA00022989"/>
    </source>
</evidence>
<dbReference type="PANTHER" id="PTHR43791">
    <property type="entry name" value="PERMEASE-RELATED"/>
    <property type="match status" value="1"/>
</dbReference>
<evidence type="ECO:0000256" key="1">
    <source>
        <dbReference type="ARBA" id="ARBA00004141"/>
    </source>
</evidence>
<dbReference type="EMBL" id="KQ965762">
    <property type="protein sequence ID" value="KXS15435.1"/>
    <property type="molecule type" value="Genomic_DNA"/>
</dbReference>
<evidence type="ECO:0000313" key="7">
    <source>
        <dbReference type="EMBL" id="KXS15435.1"/>
    </source>
</evidence>
<keyword evidence="3" id="KW-0812">Transmembrane</keyword>
<gene>
    <name evidence="7" type="ORF">M427DRAFT_77463</name>
</gene>
<keyword evidence="4" id="KW-1133">Transmembrane helix</keyword>
<keyword evidence="8" id="KW-1185">Reference proteome</keyword>
<comment type="subcellular location">
    <subcellularLocation>
        <location evidence="1">Membrane</location>
        <topology evidence="1">Multi-pass membrane protein</topology>
    </subcellularLocation>
</comment>
<dbReference type="Proteomes" id="UP000070544">
    <property type="component" value="Unassembled WGS sequence"/>
</dbReference>
<protein>
    <recommendedName>
        <fullName evidence="6">Major facilitator superfamily (MFS) profile domain-containing protein</fullName>
    </recommendedName>
</protein>
<dbReference type="OrthoDB" id="2985014at2759"/>
<dbReference type="PANTHER" id="PTHR43791:SF36">
    <property type="entry name" value="TRANSPORTER, PUTATIVE (AFU_ORTHOLOGUE AFUA_6G08340)-RELATED"/>
    <property type="match status" value="1"/>
</dbReference>
<dbReference type="PROSITE" id="PS50850">
    <property type="entry name" value="MFS"/>
    <property type="match status" value="1"/>
</dbReference>
<dbReference type="SUPFAM" id="SSF103473">
    <property type="entry name" value="MFS general substrate transporter"/>
    <property type="match status" value="1"/>
</dbReference>
<dbReference type="Gene3D" id="1.20.1250.20">
    <property type="entry name" value="MFS general substrate transporter like domains"/>
    <property type="match status" value="1"/>
</dbReference>
<feature type="non-terminal residue" evidence="7">
    <location>
        <position position="83"/>
    </location>
</feature>
<evidence type="ECO:0000259" key="6">
    <source>
        <dbReference type="PROSITE" id="PS50850"/>
    </source>
</evidence>
<feature type="non-terminal residue" evidence="7">
    <location>
        <position position="1"/>
    </location>
</feature>
<keyword evidence="5" id="KW-0472">Membrane</keyword>
<sequence>CQAACTNFGGLITCRLVIGLAEAGLLPGILFYLGFWYRNFEYATRVGIVHSSFSIAGAFSGLLAAGIANLHGTLSAWRWISIL</sequence>
<organism evidence="7 8">
    <name type="scientific">Gonapodya prolifera (strain JEL478)</name>
    <name type="common">Monoblepharis prolifera</name>
    <dbReference type="NCBI Taxonomy" id="1344416"/>
    <lineage>
        <taxon>Eukaryota</taxon>
        <taxon>Fungi</taxon>
        <taxon>Fungi incertae sedis</taxon>
        <taxon>Chytridiomycota</taxon>
        <taxon>Chytridiomycota incertae sedis</taxon>
        <taxon>Monoblepharidomycetes</taxon>
        <taxon>Monoblepharidales</taxon>
        <taxon>Gonapodyaceae</taxon>
        <taxon>Gonapodya</taxon>
    </lineage>
</organism>
<dbReference type="InterPro" id="IPR036259">
    <property type="entry name" value="MFS_trans_sf"/>
</dbReference>
<dbReference type="AlphaFoldDB" id="A0A139AG73"/>
<proteinExistence type="predicted"/>
<evidence type="ECO:0000256" key="3">
    <source>
        <dbReference type="ARBA" id="ARBA00022692"/>
    </source>
</evidence>
<reference evidence="7 8" key="1">
    <citation type="journal article" date="2015" name="Genome Biol. Evol.">
        <title>Phylogenomic analyses indicate that early fungi evolved digesting cell walls of algal ancestors of land plants.</title>
        <authorList>
            <person name="Chang Y."/>
            <person name="Wang S."/>
            <person name="Sekimoto S."/>
            <person name="Aerts A.L."/>
            <person name="Choi C."/>
            <person name="Clum A."/>
            <person name="LaButti K.M."/>
            <person name="Lindquist E.A."/>
            <person name="Yee Ngan C."/>
            <person name="Ohm R.A."/>
            <person name="Salamov A.A."/>
            <person name="Grigoriev I.V."/>
            <person name="Spatafora J.W."/>
            <person name="Berbee M.L."/>
        </authorList>
    </citation>
    <scope>NUCLEOTIDE SEQUENCE [LARGE SCALE GENOMIC DNA]</scope>
    <source>
        <strain evidence="7 8">JEL478</strain>
    </source>
</reference>
<dbReference type="STRING" id="1344416.A0A139AG73"/>
<evidence type="ECO:0000256" key="5">
    <source>
        <dbReference type="ARBA" id="ARBA00023136"/>
    </source>
</evidence>
<dbReference type="GO" id="GO:0022857">
    <property type="term" value="F:transmembrane transporter activity"/>
    <property type="evidence" value="ECO:0007669"/>
    <property type="project" value="InterPro"/>
</dbReference>